<dbReference type="EMBL" id="JBIYXZ010002086">
    <property type="protein sequence ID" value="KAL3045732.1"/>
    <property type="molecule type" value="Genomic_DNA"/>
</dbReference>
<comment type="caution">
    <text evidence="1">The sequence shown here is derived from an EMBL/GenBank/DDBJ whole genome shotgun (WGS) entry which is preliminary data.</text>
</comment>
<protein>
    <submittedName>
        <fullName evidence="1">Uncharacterized protein</fullName>
    </submittedName>
</protein>
<reference evidence="1 2" key="2">
    <citation type="journal article" date="2024" name="G3 (Bethesda)">
        <title>The genome of the cryopelagic Antarctic bald notothen, Trematomus borchgrevinki.</title>
        <authorList>
            <person name="Rayamajhi N."/>
            <person name="Rivera-Colon A.G."/>
            <person name="Minhas B.F."/>
            <person name="Cheng C.C."/>
            <person name="Catchen J.M."/>
        </authorList>
    </citation>
    <scope>NUCLEOTIDE SEQUENCE [LARGE SCALE GENOMIC DNA]</scope>
    <source>
        <strain evidence="1">AGRC-2024</strain>
    </source>
</reference>
<dbReference type="Proteomes" id="UP001619887">
    <property type="component" value="Unassembled WGS sequence"/>
</dbReference>
<evidence type="ECO:0000313" key="1">
    <source>
        <dbReference type="EMBL" id="KAL3045732.1"/>
    </source>
</evidence>
<name>A0ABD2FVB3_PAGBO</name>
<evidence type="ECO:0000313" key="2">
    <source>
        <dbReference type="Proteomes" id="UP001619887"/>
    </source>
</evidence>
<gene>
    <name evidence="1" type="ORF">OYC64_013897</name>
</gene>
<sequence length="36" mass="4170">MWLLSVLLPLLRLYLCGVKVLIYQMFNKSFTLPGAQ</sequence>
<reference evidence="1 2" key="1">
    <citation type="journal article" date="2022" name="G3 (Bethesda)">
        <title>Evaluating Illumina-, Nanopore-, and PacBio-based genome assembly strategies with the bald notothen, Trematomus borchgrevinki.</title>
        <authorList>
            <person name="Rayamajhi N."/>
            <person name="Cheng C.C."/>
            <person name="Catchen J.M."/>
        </authorList>
    </citation>
    <scope>NUCLEOTIDE SEQUENCE [LARGE SCALE GENOMIC DNA]</scope>
    <source>
        <strain evidence="1">AGRC-2024</strain>
    </source>
</reference>
<accession>A0ABD2FVB3</accession>
<organism evidence="1 2">
    <name type="scientific">Pagothenia borchgrevinki</name>
    <name type="common">Bald rockcod</name>
    <name type="synonym">Trematomus borchgrevinki</name>
    <dbReference type="NCBI Taxonomy" id="8213"/>
    <lineage>
        <taxon>Eukaryota</taxon>
        <taxon>Metazoa</taxon>
        <taxon>Chordata</taxon>
        <taxon>Craniata</taxon>
        <taxon>Vertebrata</taxon>
        <taxon>Euteleostomi</taxon>
        <taxon>Actinopterygii</taxon>
        <taxon>Neopterygii</taxon>
        <taxon>Teleostei</taxon>
        <taxon>Neoteleostei</taxon>
        <taxon>Acanthomorphata</taxon>
        <taxon>Eupercaria</taxon>
        <taxon>Perciformes</taxon>
        <taxon>Notothenioidei</taxon>
        <taxon>Nototheniidae</taxon>
        <taxon>Pagothenia</taxon>
    </lineage>
</organism>
<keyword evidence="2" id="KW-1185">Reference proteome</keyword>
<proteinExistence type="predicted"/>
<dbReference type="AlphaFoldDB" id="A0ABD2FVB3"/>